<name>A0A817V3T0_9BILA</name>
<proteinExistence type="predicted"/>
<protein>
    <submittedName>
        <fullName evidence="1">Uncharacterized protein</fullName>
    </submittedName>
</protein>
<comment type="caution">
    <text evidence="1">The sequence shown here is derived from an EMBL/GenBank/DDBJ whole genome shotgun (WGS) entry which is preliminary data.</text>
</comment>
<dbReference type="AlphaFoldDB" id="A0A817V3T0"/>
<sequence length="26" mass="2702">MYLTTGYGGATTSCTSNAFVFCTFTG</sequence>
<evidence type="ECO:0000313" key="2">
    <source>
        <dbReference type="Proteomes" id="UP000663825"/>
    </source>
</evidence>
<dbReference type="EMBL" id="CAJNXB010003761">
    <property type="protein sequence ID" value="CAF3334338.1"/>
    <property type="molecule type" value="Genomic_DNA"/>
</dbReference>
<dbReference type="Proteomes" id="UP000663825">
    <property type="component" value="Unassembled WGS sequence"/>
</dbReference>
<evidence type="ECO:0000313" key="1">
    <source>
        <dbReference type="EMBL" id="CAF3334338.1"/>
    </source>
</evidence>
<reference evidence="1" key="1">
    <citation type="submission" date="2021-02" db="EMBL/GenBank/DDBJ databases">
        <authorList>
            <person name="Nowell W R."/>
        </authorList>
    </citation>
    <scope>NUCLEOTIDE SEQUENCE</scope>
</reference>
<accession>A0A817V3T0</accession>
<feature type="non-terminal residue" evidence="1">
    <location>
        <position position="1"/>
    </location>
</feature>
<gene>
    <name evidence="1" type="ORF">TIS948_LOCUS21700</name>
</gene>
<organism evidence="1 2">
    <name type="scientific">Rotaria socialis</name>
    <dbReference type="NCBI Taxonomy" id="392032"/>
    <lineage>
        <taxon>Eukaryota</taxon>
        <taxon>Metazoa</taxon>
        <taxon>Spiralia</taxon>
        <taxon>Gnathifera</taxon>
        <taxon>Rotifera</taxon>
        <taxon>Eurotatoria</taxon>
        <taxon>Bdelloidea</taxon>
        <taxon>Philodinida</taxon>
        <taxon>Philodinidae</taxon>
        <taxon>Rotaria</taxon>
    </lineage>
</organism>